<dbReference type="PANTHER" id="PTHR30069:SF42">
    <property type="entry name" value="FERRIC AEROBACTIN RECEPTOR"/>
    <property type="match status" value="1"/>
</dbReference>
<keyword evidence="3 10" id="KW-0813">Transport</keyword>
<dbReference type="GO" id="GO:0009279">
    <property type="term" value="C:cell outer membrane"/>
    <property type="evidence" value="ECO:0007669"/>
    <property type="project" value="UniProtKB-SubCell"/>
</dbReference>
<feature type="signal peptide" evidence="12">
    <location>
        <begin position="1"/>
        <end position="23"/>
    </location>
</feature>
<dbReference type="EMBL" id="RAXU01000004">
    <property type="protein sequence ID" value="RKG35109.1"/>
    <property type="molecule type" value="Genomic_DNA"/>
</dbReference>
<dbReference type="InterPro" id="IPR036942">
    <property type="entry name" value="Beta-barrel_TonB_sf"/>
</dbReference>
<dbReference type="Pfam" id="PF00593">
    <property type="entry name" value="TonB_dep_Rec_b-barrel"/>
    <property type="match status" value="1"/>
</dbReference>
<evidence type="ECO:0000256" key="10">
    <source>
        <dbReference type="PROSITE-ProRule" id="PRU01360"/>
    </source>
</evidence>
<evidence type="ECO:0000256" key="9">
    <source>
        <dbReference type="ARBA" id="ARBA00023237"/>
    </source>
</evidence>
<gene>
    <name evidence="15" type="ORF">D7V21_04815</name>
</gene>
<dbReference type="InterPro" id="IPR039426">
    <property type="entry name" value="TonB-dep_rcpt-like"/>
</dbReference>
<evidence type="ECO:0000259" key="13">
    <source>
        <dbReference type="Pfam" id="PF00593"/>
    </source>
</evidence>
<keyword evidence="5 10" id="KW-0812">Transmembrane</keyword>
<evidence type="ECO:0000256" key="3">
    <source>
        <dbReference type="ARBA" id="ARBA00022448"/>
    </source>
</evidence>
<evidence type="ECO:0000256" key="5">
    <source>
        <dbReference type="ARBA" id="ARBA00022692"/>
    </source>
</evidence>
<dbReference type="PROSITE" id="PS52016">
    <property type="entry name" value="TONB_DEPENDENT_REC_3"/>
    <property type="match status" value="1"/>
</dbReference>
<evidence type="ECO:0000256" key="12">
    <source>
        <dbReference type="SAM" id="SignalP"/>
    </source>
</evidence>
<dbReference type="RefSeq" id="WP_120369398.1">
    <property type="nucleotide sequence ID" value="NZ_RAXU01000004.1"/>
</dbReference>
<evidence type="ECO:0000256" key="2">
    <source>
        <dbReference type="ARBA" id="ARBA00009810"/>
    </source>
</evidence>
<evidence type="ECO:0000256" key="7">
    <source>
        <dbReference type="ARBA" id="ARBA00023136"/>
    </source>
</evidence>
<name>A0A3A8ELU9_9GAMM</name>
<protein>
    <submittedName>
        <fullName evidence="15">TonB-dependent receptor</fullName>
    </submittedName>
</protein>
<keyword evidence="8 15" id="KW-0675">Receptor</keyword>
<dbReference type="Gene3D" id="2.170.130.10">
    <property type="entry name" value="TonB-dependent receptor, plug domain"/>
    <property type="match status" value="1"/>
</dbReference>
<evidence type="ECO:0000256" key="11">
    <source>
        <dbReference type="RuleBase" id="RU003357"/>
    </source>
</evidence>
<evidence type="ECO:0000256" key="8">
    <source>
        <dbReference type="ARBA" id="ARBA00023170"/>
    </source>
</evidence>
<dbReference type="GO" id="GO:0015344">
    <property type="term" value="F:siderophore uptake transmembrane transporter activity"/>
    <property type="evidence" value="ECO:0007669"/>
    <property type="project" value="TreeGrafter"/>
</dbReference>
<evidence type="ECO:0000313" key="15">
    <source>
        <dbReference type="EMBL" id="RKG35109.1"/>
    </source>
</evidence>
<sequence>MKHRSFATSITVLSLAVSGQLYADTQVSGDTQQSVQTTKQLAPIVTTATRSAQSIAEIAGTVQSIDQAQIQQQAAAGRKIADILAQLIPSLGASSGTTSNYGQTMRGRQILVMIDGVPQTGSRDLSRQFNSISPDMIERIEVVSGATSIYGSGATGGIINIITKRASDKPLSFETKLGMTSGNDFNHDALAYEAMQSMSFNQGALSGFLGATYTKRGEIQDSRGDRIAPEPAQTDRSDTETIDVNGRITFKLTDQQSLSVGAQYYNDEQDSDYGPDYGKNVAVLFGAKPSLKAVKGLQLDDQPFTERYGVNAQYRNENLLGQILNIETYYRNEKARFYPFAAAYTRAAPVYAVLQSENESKVAGIRAAMESNLNVANRNLKLTYGVDYDHEEGSQEADRYNLNTFVASNGLNIKSTGTNIAYGPEVTVENLGAFLQGDYTLTDRLNVQAGIRYQHIKSDSDAFSPTTELLIADDRASAGQSYNPAVIAAGSVKHNATLFNIGPVFKLTDQQQIFANFSQGFSLPDMQRVLRDVQAGFVVQSSNVEPIKVNSYELGWRLQGDEGLNLGVTGFYNTSDKVVQFKSDRSVNVADTDQRIYGAEANVSVPVLERFTVGGTLGYTRGEFKDASGEWRELNALQISPIKGTVFGEWQDGNGNSLRVQTLAIKGTDKAYKDSLQAVYDANVQPNAAAKVKGYAVMDVIANAKVGPGTLGFGVYNVWNTDYKTVYSQAVVPVYGAISSLPAQGRTYGLSYSVKY</sequence>
<keyword evidence="12" id="KW-0732">Signal</keyword>
<dbReference type="CDD" id="cd01347">
    <property type="entry name" value="ligand_gated_channel"/>
    <property type="match status" value="1"/>
</dbReference>
<dbReference type="GO" id="GO:0038023">
    <property type="term" value="F:signaling receptor activity"/>
    <property type="evidence" value="ECO:0007669"/>
    <property type="project" value="InterPro"/>
</dbReference>
<comment type="caution">
    <text evidence="15">The sequence shown here is derived from an EMBL/GenBank/DDBJ whole genome shotgun (WGS) entry which is preliminary data.</text>
</comment>
<dbReference type="AlphaFoldDB" id="A0A3A8ELU9"/>
<proteinExistence type="inferred from homology"/>
<evidence type="ECO:0000259" key="14">
    <source>
        <dbReference type="Pfam" id="PF07715"/>
    </source>
</evidence>
<reference evidence="15 16" key="1">
    <citation type="submission" date="2018-09" db="EMBL/GenBank/DDBJ databases">
        <title>The draft genome of Acinetobacter spp. strains.</title>
        <authorList>
            <person name="Qin J."/>
            <person name="Feng Y."/>
            <person name="Zong Z."/>
        </authorList>
    </citation>
    <scope>NUCLEOTIDE SEQUENCE [LARGE SCALE GENOMIC DNA]</scope>
    <source>
        <strain evidence="15 16">WCHAc060096</strain>
    </source>
</reference>
<keyword evidence="7 10" id="KW-0472">Membrane</keyword>
<feature type="chain" id="PRO_5017297538" evidence="12">
    <location>
        <begin position="24"/>
        <end position="756"/>
    </location>
</feature>
<dbReference type="SUPFAM" id="SSF56935">
    <property type="entry name" value="Porins"/>
    <property type="match status" value="1"/>
</dbReference>
<dbReference type="Gene3D" id="2.40.170.20">
    <property type="entry name" value="TonB-dependent receptor, beta-barrel domain"/>
    <property type="match status" value="1"/>
</dbReference>
<comment type="subcellular location">
    <subcellularLocation>
        <location evidence="1 10">Cell outer membrane</location>
        <topology evidence="1 10">Multi-pass membrane protein</topology>
    </subcellularLocation>
</comment>
<evidence type="ECO:0000313" key="16">
    <source>
        <dbReference type="Proteomes" id="UP000269001"/>
    </source>
</evidence>
<dbReference type="PANTHER" id="PTHR30069">
    <property type="entry name" value="TONB-DEPENDENT OUTER MEMBRANE RECEPTOR"/>
    <property type="match status" value="1"/>
</dbReference>
<evidence type="ECO:0000256" key="1">
    <source>
        <dbReference type="ARBA" id="ARBA00004571"/>
    </source>
</evidence>
<keyword evidence="6 11" id="KW-0798">TonB box</keyword>
<feature type="domain" description="TonB-dependent receptor-like beta-barrel" evidence="13">
    <location>
        <begin position="251"/>
        <end position="718"/>
    </location>
</feature>
<comment type="similarity">
    <text evidence="2 10 11">Belongs to the TonB-dependent receptor family.</text>
</comment>
<dbReference type="InterPro" id="IPR010105">
    <property type="entry name" value="TonB_sidphr_rcpt"/>
</dbReference>
<evidence type="ECO:0000256" key="6">
    <source>
        <dbReference type="ARBA" id="ARBA00023077"/>
    </source>
</evidence>
<dbReference type="NCBIfam" id="TIGR01783">
    <property type="entry name" value="TonB-siderophor"/>
    <property type="match status" value="1"/>
</dbReference>
<evidence type="ECO:0000256" key="4">
    <source>
        <dbReference type="ARBA" id="ARBA00022452"/>
    </source>
</evidence>
<keyword evidence="4 10" id="KW-1134">Transmembrane beta strand</keyword>
<keyword evidence="9 10" id="KW-0998">Cell outer membrane</keyword>
<dbReference type="Proteomes" id="UP000269001">
    <property type="component" value="Unassembled WGS sequence"/>
</dbReference>
<dbReference type="GO" id="GO:0044718">
    <property type="term" value="P:siderophore transmembrane transport"/>
    <property type="evidence" value="ECO:0007669"/>
    <property type="project" value="TreeGrafter"/>
</dbReference>
<accession>A0A3A8ELU9</accession>
<organism evidence="15 16">
    <name type="scientific">Acinetobacter guerrae</name>
    <dbReference type="NCBI Taxonomy" id="1843371"/>
    <lineage>
        <taxon>Bacteria</taxon>
        <taxon>Pseudomonadati</taxon>
        <taxon>Pseudomonadota</taxon>
        <taxon>Gammaproteobacteria</taxon>
        <taxon>Moraxellales</taxon>
        <taxon>Moraxellaceae</taxon>
        <taxon>Acinetobacter</taxon>
    </lineage>
</organism>
<keyword evidence="16" id="KW-1185">Reference proteome</keyword>
<dbReference type="InterPro" id="IPR000531">
    <property type="entry name" value="Beta-barrel_TonB"/>
</dbReference>
<feature type="domain" description="TonB-dependent receptor plug" evidence="14">
    <location>
        <begin position="56"/>
        <end position="158"/>
    </location>
</feature>
<dbReference type="InterPro" id="IPR012910">
    <property type="entry name" value="Plug_dom"/>
</dbReference>
<dbReference type="Pfam" id="PF07715">
    <property type="entry name" value="Plug"/>
    <property type="match status" value="1"/>
</dbReference>
<dbReference type="InterPro" id="IPR037066">
    <property type="entry name" value="Plug_dom_sf"/>
</dbReference>